<sequence length="241" mass="27449">MDIEEMVAQADNEALVKLVMDAFRRIVVHYGAWFAEVEHQIGMANALEVEKEVWDASLGNQMTRLGKTLGFSVENGVPTALRSLPRETLVDLIEKIGINWLANDGIWFQAVEKKFGMIDAKRCNDTCWTRYSPYEASRIKNLLDLPEKGGIPALKKALTCRMYAFINKYTIEDVDDNSIVFQMNECRVQAARKRKGLPDYPCKSAGLVEYPYFARTIDPRIETECIGCPPDEHPGNWYCAW</sequence>
<accession>S7TW51</accession>
<dbReference type="OrthoDB" id="9793253at2"/>
<dbReference type="EMBL" id="ATHJ01000076">
    <property type="protein sequence ID" value="EPR41262.1"/>
    <property type="molecule type" value="Genomic_DNA"/>
</dbReference>
<proteinExistence type="predicted"/>
<feature type="non-terminal residue" evidence="1">
    <location>
        <position position="241"/>
    </location>
</feature>
<reference evidence="1 2" key="1">
    <citation type="journal article" date="2013" name="Genome Announc.">
        <title>Draft genome sequences for three mercury-methylating, sulfate-reducing bacteria.</title>
        <authorList>
            <person name="Brown S.D."/>
            <person name="Hurt R.A.Jr."/>
            <person name="Gilmour C.C."/>
            <person name="Elias D.A."/>
        </authorList>
    </citation>
    <scope>NUCLEOTIDE SEQUENCE [LARGE SCALE GENOMIC DNA]</scope>
    <source>
        <strain evidence="1 2">DSM 2059</strain>
    </source>
</reference>
<dbReference type="Pfam" id="PF19620">
    <property type="entry name" value="DUF6125"/>
    <property type="match status" value="1"/>
</dbReference>
<dbReference type="RefSeq" id="WP_020876474.1">
    <property type="nucleotide sequence ID" value="NZ_ATHJ01000076.1"/>
</dbReference>
<dbReference type="Proteomes" id="UP000014977">
    <property type="component" value="Unassembled WGS sequence"/>
</dbReference>
<dbReference type="eggNOG" id="ENOG502ZA7Y">
    <property type="taxonomic scope" value="Bacteria"/>
</dbReference>
<keyword evidence="2" id="KW-1185">Reference proteome</keyword>
<dbReference type="STRING" id="897.B2D07_06885"/>
<gene>
    <name evidence="1" type="ORF">dsmv_2043</name>
</gene>
<name>S7TW51_DESML</name>
<evidence type="ECO:0000313" key="1">
    <source>
        <dbReference type="EMBL" id="EPR41262.1"/>
    </source>
</evidence>
<comment type="caution">
    <text evidence="1">The sequence shown here is derived from an EMBL/GenBank/DDBJ whole genome shotgun (WGS) entry which is preliminary data.</text>
</comment>
<protein>
    <recommendedName>
        <fullName evidence="3">Cytosolic protein</fullName>
    </recommendedName>
</protein>
<organism evidence="1 2">
    <name type="scientific">Desulfococcus multivorans DSM 2059</name>
    <dbReference type="NCBI Taxonomy" id="1121405"/>
    <lineage>
        <taxon>Bacteria</taxon>
        <taxon>Pseudomonadati</taxon>
        <taxon>Thermodesulfobacteriota</taxon>
        <taxon>Desulfobacteria</taxon>
        <taxon>Desulfobacterales</taxon>
        <taxon>Desulfococcaceae</taxon>
        <taxon>Desulfococcus</taxon>
    </lineage>
</organism>
<evidence type="ECO:0000313" key="2">
    <source>
        <dbReference type="Proteomes" id="UP000014977"/>
    </source>
</evidence>
<dbReference type="AlphaFoldDB" id="S7TW51"/>
<evidence type="ECO:0008006" key="3">
    <source>
        <dbReference type="Google" id="ProtNLM"/>
    </source>
</evidence>